<accession>A0A0W0TAJ2</accession>
<evidence type="ECO:0000313" key="2">
    <source>
        <dbReference type="EMBL" id="KTC92606.1"/>
    </source>
</evidence>
<dbReference type="AlphaFoldDB" id="A0A0W0TAJ2"/>
<proteinExistence type="predicted"/>
<dbReference type="EMBL" id="LNXY01000004">
    <property type="protein sequence ID" value="KTC92606.1"/>
    <property type="molecule type" value="Genomic_DNA"/>
</dbReference>
<name>A0A0W0TAJ2_9GAMM</name>
<feature type="region of interest" description="Disordered" evidence="1">
    <location>
        <begin position="1"/>
        <end position="20"/>
    </location>
</feature>
<sequence length="201" mass="23139">MKKPTDRFSLFGNKENESDKIKRDTVPAEIAPYYVRPKEANPLIDKEFQTIASATEDLYWQTGAPNYSFQSEGLVISASHIIKKKIKEQSPVKVLDVGAGNFMFERQNKKRFGDRVVIYGLAANDMYRKASLRQADEYHQFKNAECLAEIYEKTSSTLLFQDKLINTSLIHLVQLLRLTKHSLLMEPYASIVLRFLDVRIT</sequence>
<dbReference type="Proteomes" id="UP000054736">
    <property type="component" value="Unassembled WGS sequence"/>
</dbReference>
<evidence type="ECO:0000313" key="3">
    <source>
        <dbReference type="Proteomes" id="UP000054736"/>
    </source>
</evidence>
<gene>
    <name evidence="2" type="ORF">Ldro_0596</name>
</gene>
<organism evidence="2 3">
    <name type="scientific">Legionella drozanskii LLAP-1</name>
    <dbReference type="NCBI Taxonomy" id="1212489"/>
    <lineage>
        <taxon>Bacteria</taxon>
        <taxon>Pseudomonadati</taxon>
        <taxon>Pseudomonadota</taxon>
        <taxon>Gammaproteobacteria</taxon>
        <taxon>Legionellales</taxon>
        <taxon>Legionellaceae</taxon>
        <taxon>Legionella</taxon>
    </lineage>
</organism>
<keyword evidence="3" id="KW-1185">Reference proteome</keyword>
<dbReference type="PATRIC" id="fig|1212489.4.peg.618"/>
<evidence type="ECO:0000256" key="1">
    <source>
        <dbReference type="SAM" id="MobiDB-lite"/>
    </source>
</evidence>
<evidence type="ECO:0008006" key="4">
    <source>
        <dbReference type="Google" id="ProtNLM"/>
    </source>
</evidence>
<dbReference type="RefSeq" id="WP_058494949.1">
    <property type="nucleotide sequence ID" value="NZ_CAAAIU010000011.1"/>
</dbReference>
<comment type="caution">
    <text evidence="2">The sequence shown here is derived from an EMBL/GenBank/DDBJ whole genome shotgun (WGS) entry which is preliminary data.</text>
</comment>
<reference evidence="2 3" key="1">
    <citation type="submission" date="2015-11" db="EMBL/GenBank/DDBJ databases">
        <title>Genomic analysis of 38 Legionella species identifies large and diverse effector repertoires.</title>
        <authorList>
            <person name="Burstein D."/>
            <person name="Amaro F."/>
            <person name="Zusman T."/>
            <person name="Lifshitz Z."/>
            <person name="Cohen O."/>
            <person name="Gilbert J.A."/>
            <person name="Pupko T."/>
            <person name="Shuman H.A."/>
            <person name="Segal G."/>
        </authorList>
    </citation>
    <scope>NUCLEOTIDE SEQUENCE [LARGE SCALE GENOMIC DNA]</scope>
    <source>
        <strain evidence="2 3">ATCC 700990</strain>
    </source>
</reference>
<protein>
    <recommendedName>
        <fullName evidence="4">Methyltransferase</fullName>
    </recommendedName>
</protein>